<organism evidence="1 2">
    <name type="scientific">Pseudorhizobium endolithicum</name>
    <dbReference type="NCBI Taxonomy" id="1191678"/>
    <lineage>
        <taxon>Bacteria</taxon>
        <taxon>Pseudomonadati</taxon>
        <taxon>Pseudomonadota</taxon>
        <taxon>Alphaproteobacteria</taxon>
        <taxon>Hyphomicrobiales</taxon>
        <taxon>Rhizobiaceae</taxon>
        <taxon>Rhizobium/Agrobacterium group</taxon>
        <taxon>Pseudorhizobium</taxon>
    </lineage>
</organism>
<evidence type="ECO:0008006" key="3">
    <source>
        <dbReference type="Google" id="ProtNLM"/>
    </source>
</evidence>
<name>A0ABM8PCR2_9HYPH</name>
<gene>
    <name evidence="1" type="ORF">REJC140_00154</name>
</gene>
<evidence type="ECO:0000313" key="1">
    <source>
        <dbReference type="EMBL" id="CAD7023283.1"/>
    </source>
</evidence>
<dbReference type="EMBL" id="CABFWF030000001">
    <property type="protein sequence ID" value="CAD7023283.1"/>
    <property type="molecule type" value="Genomic_DNA"/>
</dbReference>
<evidence type="ECO:0000313" key="2">
    <source>
        <dbReference type="Proteomes" id="UP000606921"/>
    </source>
</evidence>
<proteinExistence type="predicted"/>
<dbReference type="RefSeq" id="WP_142590860.1">
    <property type="nucleotide sequence ID" value="NZ_CABFWF030000001.1"/>
</dbReference>
<keyword evidence="2" id="KW-1185">Reference proteome</keyword>
<dbReference type="Proteomes" id="UP000606921">
    <property type="component" value="Unassembled WGS sequence"/>
</dbReference>
<protein>
    <recommendedName>
        <fullName evidence="3">Aldehyde-activating protein</fullName>
    </recommendedName>
</protein>
<sequence>MGLALMKGQPPVRLHIRCANCLRESSRELEVPAGVDLPSDAHELGEGGYLDNVPFHCGHCDSSIGKLFAISGGNSDGY</sequence>
<accession>A0ABM8PCR2</accession>
<reference evidence="1 2" key="1">
    <citation type="submission" date="2020-11" db="EMBL/GenBank/DDBJ databases">
        <authorList>
            <person name="Lassalle F."/>
        </authorList>
    </citation>
    <scope>NUCLEOTIDE SEQUENCE [LARGE SCALE GENOMIC DNA]</scope>
    <source>
        <strain evidence="1 2">JC140</strain>
    </source>
</reference>
<comment type="caution">
    <text evidence="1">The sequence shown here is derived from an EMBL/GenBank/DDBJ whole genome shotgun (WGS) entry which is preliminary data.</text>
</comment>